<evidence type="ECO:0000313" key="1">
    <source>
        <dbReference type="EMBL" id="CBX31666.1"/>
    </source>
</evidence>
<organism evidence="1">
    <name type="scientific">uncultured Desulfobacterium sp</name>
    <dbReference type="NCBI Taxonomy" id="201089"/>
    <lineage>
        <taxon>Bacteria</taxon>
        <taxon>Pseudomonadati</taxon>
        <taxon>Thermodesulfobacteriota</taxon>
        <taxon>Desulfobacteria</taxon>
        <taxon>Desulfobacterales</taxon>
        <taxon>Desulfobacteriaceae</taxon>
        <taxon>Desulfobacterium</taxon>
        <taxon>environmental samples</taxon>
    </lineage>
</organism>
<dbReference type="AlphaFoldDB" id="E1YK62"/>
<accession>E1YK62</accession>
<reference evidence="1" key="1">
    <citation type="journal article" date="2011" name="Environ. Microbiol.">
        <title>Genomic insights into the metabolic potential of the polycyclic aromatic hydrocarbon degrading sulfate-reducing Deltaproteobacterium N47.</title>
        <authorList>
            <person name="Bergmann F."/>
            <person name="Selesi D."/>
            <person name="Weinmaier T."/>
            <person name="Tischler P."/>
            <person name="Rattei T."/>
            <person name="Meckenstock R.U."/>
        </authorList>
    </citation>
    <scope>NUCLEOTIDE SEQUENCE</scope>
</reference>
<dbReference type="EMBL" id="FR695877">
    <property type="protein sequence ID" value="CBX31666.1"/>
    <property type="molecule type" value="Genomic_DNA"/>
</dbReference>
<name>E1YK62_9BACT</name>
<evidence type="ECO:0008006" key="2">
    <source>
        <dbReference type="Google" id="ProtNLM"/>
    </source>
</evidence>
<gene>
    <name evidence="1" type="ORF">N47_E51780</name>
</gene>
<protein>
    <recommendedName>
        <fullName evidence="2">DUF2281 domain-containing protein</fullName>
    </recommendedName>
</protein>
<sequence length="63" mass="7540">MNVADKICEKARDLPEPLAREVLEFIKRIHAQQDICVEDMKKAQVPVMKRIWENKEDDVWNKF</sequence>
<proteinExistence type="predicted"/>